<keyword evidence="2" id="KW-1185">Reference proteome</keyword>
<comment type="caution">
    <text evidence="1">The sequence shown here is derived from an EMBL/GenBank/DDBJ whole genome shotgun (WGS) entry which is preliminary data.</text>
</comment>
<evidence type="ECO:0000313" key="2">
    <source>
        <dbReference type="Proteomes" id="UP001223214"/>
    </source>
</evidence>
<dbReference type="RefSeq" id="WP_285144824.1">
    <property type="nucleotide sequence ID" value="NZ_JASSOL010000042.1"/>
</dbReference>
<proteinExistence type="predicted"/>
<accession>A0AAP4D5X7</accession>
<organism evidence="1 2">
    <name type="scientific">Lelliottia wanjuensis</name>
    <dbReference type="NCBI Taxonomy" id="3050585"/>
    <lineage>
        <taxon>Bacteria</taxon>
        <taxon>Pseudomonadati</taxon>
        <taxon>Pseudomonadota</taxon>
        <taxon>Gammaproteobacteria</taxon>
        <taxon>Enterobacterales</taxon>
        <taxon>Enterobacteriaceae</taxon>
        <taxon>Lelliottia</taxon>
    </lineage>
</organism>
<sequence>MAATNIKPEVAIAKTDSETLTNISKNREAVRKTGVHSVEEKARGKKSRRKRAGFTLYLDLSKNSFRASRRLNVFAPPGKSGSDD</sequence>
<gene>
    <name evidence="1" type="ORF">QQF32_03480</name>
</gene>
<reference evidence="1 2" key="1">
    <citation type="submission" date="2023-06" db="EMBL/GenBank/DDBJ databases">
        <title>Identification and characterization of antibiotic-resistant Gram-negative bacteria.</title>
        <authorList>
            <person name="Cho G.-S."/>
            <person name="Lee J."/>
            <person name="Tai E."/>
            <person name="Jeong S."/>
            <person name="Kim I."/>
            <person name="Kim B.-E."/>
            <person name="Jeong M.-I."/>
            <person name="Oh K.-K."/>
            <person name="Franz C.M.A.P."/>
        </authorList>
    </citation>
    <scope>NUCLEOTIDE SEQUENCE [LARGE SCALE GENOMIC DNA]</scope>
    <source>
        <strain evidence="1 2">V106_12</strain>
    </source>
</reference>
<dbReference type="Proteomes" id="UP001223214">
    <property type="component" value="Unassembled WGS sequence"/>
</dbReference>
<name>A0AAP4D5X7_9ENTR</name>
<dbReference type="AlphaFoldDB" id="A0AAP4D5X7"/>
<evidence type="ECO:0000313" key="1">
    <source>
        <dbReference type="EMBL" id="MDK9362263.1"/>
    </source>
</evidence>
<dbReference type="EMBL" id="JASSOM010000005">
    <property type="protein sequence ID" value="MDK9362263.1"/>
    <property type="molecule type" value="Genomic_DNA"/>
</dbReference>
<protein>
    <submittedName>
        <fullName evidence="1">Uncharacterized protein</fullName>
    </submittedName>
</protein>